<comment type="subcellular location">
    <subcellularLocation>
        <location evidence="1">Nucleus</location>
        <location evidence="1">Nuclear pore complex</location>
    </subcellularLocation>
</comment>
<keyword evidence="9" id="KW-0812">Transmembrane</keyword>
<feature type="compositionally biased region" description="Polar residues" evidence="8">
    <location>
        <begin position="55"/>
        <end position="67"/>
    </location>
</feature>
<evidence type="ECO:0000256" key="5">
    <source>
        <dbReference type="ARBA" id="ARBA00023010"/>
    </source>
</evidence>
<keyword evidence="3" id="KW-0509">mRNA transport</keyword>
<gene>
    <name evidence="10" type="ORF">L9F63_000795</name>
</gene>
<reference evidence="10" key="1">
    <citation type="journal article" date="2023" name="IScience">
        <title>Live-bearing cockroach genome reveals convergent evolutionary mechanisms linked to viviparity in insects and beyond.</title>
        <authorList>
            <person name="Fouks B."/>
            <person name="Harrison M.C."/>
            <person name="Mikhailova A.A."/>
            <person name="Marchal E."/>
            <person name="English S."/>
            <person name="Carruthers M."/>
            <person name="Jennings E.C."/>
            <person name="Chiamaka E.L."/>
            <person name="Frigard R.A."/>
            <person name="Pippel M."/>
            <person name="Attardo G.M."/>
            <person name="Benoit J.B."/>
            <person name="Bornberg-Bauer E."/>
            <person name="Tobe S.S."/>
        </authorList>
    </citation>
    <scope>NUCLEOTIDE SEQUENCE</scope>
    <source>
        <strain evidence="10">Stay&amp;Tobe</strain>
    </source>
</reference>
<keyword evidence="6" id="KW-0906">Nuclear pore complex</keyword>
<dbReference type="Gene3D" id="6.10.140.1350">
    <property type="match status" value="1"/>
</dbReference>
<keyword evidence="4" id="KW-0653">Protein transport</keyword>
<feature type="compositionally biased region" description="Low complexity" evidence="8">
    <location>
        <begin position="101"/>
        <end position="117"/>
    </location>
</feature>
<evidence type="ECO:0000256" key="9">
    <source>
        <dbReference type="SAM" id="Phobius"/>
    </source>
</evidence>
<keyword evidence="2" id="KW-0813">Transport</keyword>
<dbReference type="GO" id="GO:0015031">
    <property type="term" value="P:protein transport"/>
    <property type="evidence" value="ECO:0007669"/>
    <property type="project" value="UniProtKB-KW"/>
</dbReference>
<sequence>MSGFNFGNTGSGTTGSAFSFGVNNTTTTGFTLGTTTTPAPGNLFGSTPTFGAPSTGLTFGTPTTQPASGLFGSSGPQTTGLSFGAPAASAPVTTQATGLAFGSTGPTFGTPTGQPSGNISFGNPTLQTGLTFGTPAASTAPATGLTFGSTVTTAAPTQTGFSFGNIGTAAPSTGLTFGGPTTSAPSAGITFGTPNVTTQTGLTFGTAATSTGTAGALSFGTGTAGALNFGTATSTSSAPLGFQGLSTTTTAAKPLGGLTFGTTTTTVNTGFSLPTAATTQGLGFSLGGTSTTGGGLFGLGLSKPLLGTTTSTTAPTTTTSVGLGGIDASQTKPGLTGSSPGRSDAKAVKENQIPNEVLQTIESFKNFVKSQKGLSSDIARGSVKPLHKIQEDTESLKQMLAGLTSGCQRNGALADKLKADTAKCLHHAEMAQRTHETPPGLQYDNVAPIEYFKELVAGFERDMQVFRQEIENTEKHILSLSQPMALTPQELSLAMKRLHDSFVALAGRLQTVHNSVELQKEQYLNLRKYFLKDSTNVFEEQAKRSITGGIKPVTNMRIAPGPTPFSVLGSQHGFGLLPTNTADQKPSFPTGNPLALVYVVKIAASMPLTFCGIAAVVGRPERGKSL</sequence>
<evidence type="ECO:0000313" key="10">
    <source>
        <dbReference type="EMBL" id="KAJ9601060.1"/>
    </source>
</evidence>
<evidence type="ECO:0000256" key="1">
    <source>
        <dbReference type="ARBA" id="ARBA00004567"/>
    </source>
</evidence>
<feature type="compositionally biased region" description="Polar residues" evidence="8">
    <location>
        <begin position="328"/>
        <end position="341"/>
    </location>
</feature>
<evidence type="ECO:0000313" key="11">
    <source>
        <dbReference type="Proteomes" id="UP001233999"/>
    </source>
</evidence>
<dbReference type="GO" id="GO:0051028">
    <property type="term" value="P:mRNA transport"/>
    <property type="evidence" value="ECO:0007669"/>
    <property type="project" value="UniProtKB-KW"/>
</dbReference>
<accession>A0AAD8ES09</accession>
<feature type="non-terminal residue" evidence="10">
    <location>
        <position position="626"/>
    </location>
</feature>
<dbReference type="EMBL" id="JASPKZ010000037">
    <property type="protein sequence ID" value="KAJ9601060.1"/>
    <property type="molecule type" value="Genomic_DNA"/>
</dbReference>
<dbReference type="Proteomes" id="UP001233999">
    <property type="component" value="Unassembled WGS sequence"/>
</dbReference>
<dbReference type="InterPro" id="IPR024882">
    <property type="entry name" value="NUP58/p45/49"/>
</dbReference>
<dbReference type="GO" id="GO:0008139">
    <property type="term" value="F:nuclear localization sequence binding"/>
    <property type="evidence" value="ECO:0007669"/>
    <property type="project" value="InterPro"/>
</dbReference>
<evidence type="ECO:0000256" key="2">
    <source>
        <dbReference type="ARBA" id="ARBA00022448"/>
    </source>
</evidence>
<feature type="region of interest" description="Disordered" evidence="8">
    <location>
        <begin position="31"/>
        <end position="86"/>
    </location>
</feature>
<feature type="region of interest" description="Disordered" evidence="8">
    <location>
        <begin position="98"/>
        <end position="117"/>
    </location>
</feature>
<evidence type="ECO:0000256" key="4">
    <source>
        <dbReference type="ARBA" id="ARBA00022927"/>
    </source>
</evidence>
<reference evidence="10" key="2">
    <citation type="submission" date="2023-05" db="EMBL/GenBank/DDBJ databases">
        <authorList>
            <person name="Fouks B."/>
        </authorList>
    </citation>
    <scope>NUCLEOTIDE SEQUENCE</scope>
    <source>
        <strain evidence="10">Stay&amp;Tobe</strain>
        <tissue evidence="10">Testes</tissue>
    </source>
</reference>
<proteinExistence type="predicted"/>
<dbReference type="PANTHER" id="PTHR13437:SF2">
    <property type="entry name" value="NUCLEOPORIN P58_P45"/>
    <property type="match status" value="1"/>
</dbReference>
<keyword evidence="7" id="KW-0539">Nucleus</keyword>
<feature type="region of interest" description="Disordered" evidence="8">
    <location>
        <begin position="310"/>
        <end position="347"/>
    </location>
</feature>
<protein>
    <recommendedName>
        <fullName evidence="12">Nucleoporin p58/p45</fullName>
    </recommendedName>
</protein>
<dbReference type="GO" id="GO:0005643">
    <property type="term" value="C:nuclear pore"/>
    <property type="evidence" value="ECO:0007669"/>
    <property type="project" value="UniProtKB-SubCell"/>
</dbReference>
<dbReference type="Pfam" id="PF15967">
    <property type="entry name" value="Nucleoporin_FG2"/>
    <property type="match status" value="1"/>
</dbReference>
<keyword evidence="5" id="KW-0811">Translocation</keyword>
<evidence type="ECO:0008006" key="12">
    <source>
        <dbReference type="Google" id="ProtNLM"/>
    </source>
</evidence>
<evidence type="ECO:0000256" key="6">
    <source>
        <dbReference type="ARBA" id="ARBA00023132"/>
    </source>
</evidence>
<organism evidence="10 11">
    <name type="scientific">Diploptera punctata</name>
    <name type="common">Pacific beetle cockroach</name>
    <dbReference type="NCBI Taxonomy" id="6984"/>
    <lineage>
        <taxon>Eukaryota</taxon>
        <taxon>Metazoa</taxon>
        <taxon>Ecdysozoa</taxon>
        <taxon>Arthropoda</taxon>
        <taxon>Hexapoda</taxon>
        <taxon>Insecta</taxon>
        <taxon>Pterygota</taxon>
        <taxon>Neoptera</taxon>
        <taxon>Polyneoptera</taxon>
        <taxon>Dictyoptera</taxon>
        <taxon>Blattodea</taxon>
        <taxon>Blaberoidea</taxon>
        <taxon>Blaberidae</taxon>
        <taxon>Diplopterinae</taxon>
        <taxon>Diploptera</taxon>
    </lineage>
</organism>
<name>A0AAD8ES09_DIPPU</name>
<keyword evidence="9" id="KW-1133">Transmembrane helix</keyword>
<dbReference type="PANTHER" id="PTHR13437">
    <property type="entry name" value="NUCLEOPORIN P58/P45 NUCLEOPORIN-LIKE PROTEIN 1"/>
    <property type="match status" value="1"/>
</dbReference>
<comment type="caution">
    <text evidence="10">The sequence shown here is derived from an EMBL/GenBank/DDBJ whole genome shotgun (WGS) entry which is preliminary data.</text>
</comment>
<dbReference type="AlphaFoldDB" id="A0AAD8ES09"/>
<evidence type="ECO:0000256" key="3">
    <source>
        <dbReference type="ARBA" id="ARBA00022816"/>
    </source>
</evidence>
<feature type="compositionally biased region" description="Low complexity" evidence="8">
    <location>
        <begin position="310"/>
        <end position="321"/>
    </location>
</feature>
<dbReference type="GO" id="GO:0017056">
    <property type="term" value="F:structural constituent of nuclear pore"/>
    <property type="evidence" value="ECO:0007669"/>
    <property type="project" value="InterPro"/>
</dbReference>
<keyword evidence="11" id="KW-1185">Reference proteome</keyword>
<feature type="transmembrane region" description="Helical" evidence="9">
    <location>
        <begin position="595"/>
        <end position="617"/>
    </location>
</feature>
<evidence type="ECO:0000256" key="8">
    <source>
        <dbReference type="SAM" id="MobiDB-lite"/>
    </source>
</evidence>
<evidence type="ECO:0000256" key="7">
    <source>
        <dbReference type="ARBA" id="ARBA00023242"/>
    </source>
</evidence>
<keyword evidence="9" id="KW-0472">Membrane</keyword>